<name>A0A078S4N6_BACUN</name>
<comment type="caution">
    <text evidence="1">The sequence shown here is derived from an EMBL/GenBank/DDBJ whole genome shotgun (WGS) entry which is preliminary data.</text>
</comment>
<protein>
    <submittedName>
        <fullName evidence="1">Uncharacterized protein</fullName>
    </submittedName>
</protein>
<accession>A0A078S4N6</accession>
<dbReference type="Proteomes" id="UP000028013">
    <property type="component" value="Unassembled WGS sequence"/>
</dbReference>
<sequence>MNVTFENLINVWDAQIPNLLVELVNHAVFATDKAGFQAVVTKLSETTDFDKFFAYGYGRQHFWLKQRLASDPSKYMDERLLIVDFCRYNPKNEDDEGNIE</sequence>
<organism evidence="1 2">
    <name type="scientific">Bacteroides uniformis str. 3978 T3 ii</name>
    <dbReference type="NCBI Taxonomy" id="1339349"/>
    <lineage>
        <taxon>Bacteria</taxon>
        <taxon>Pseudomonadati</taxon>
        <taxon>Bacteroidota</taxon>
        <taxon>Bacteroidia</taxon>
        <taxon>Bacteroidales</taxon>
        <taxon>Bacteroidaceae</taxon>
        <taxon>Bacteroides</taxon>
    </lineage>
</organism>
<dbReference type="RefSeq" id="WP_004319491.1">
    <property type="nucleotide sequence ID" value="NZ_JNHN01000090.1"/>
</dbReference>
<evidence type="ECO:0000313" key="2">
    <source>
        <dbReference type="Proteomes" id="UP000028013"/>
    </source>
</evidence>
<dbReference type="GeneID" id="82186467"/>
<gene>
    <name evidence="1" type="ORF">M094_3937</name>
</gene>
<evidence type="ECO:0000313" key="1">
    <source>
        <dbReference type="EMBL" id="KDS57024.1"/>
    </source>
</evidence>
<proteinExistence type="predicted"/>
<dbReference type="AlphaFoldDB" id="A0A078S4N6"/>
<dbReference type="EMBL" id="JNHN01000090">
    <property type="protein sequence ID" value="KDS57024.1"/>
    <property type="molecule type" value="Genomic_DNA"/>
</dbReference>
<dbReference type="PATRIC" id="fig|1339349.3.peg.752"/>
<reference evidence="1 2" key="1">
    <citation type="submission" date="2014-04" db="EMBL/GenBank/DDBJ databases">
        <authorList>
            <person name="Sears C."/>
            <person name="Carroll K."/>
            <person name="Sack B.R."/>
            <person name="Qadri F."/>
            <person name="Myers L.L."/>
            <person name="Chung G.-T."/>
            <person name="Escheverria P."/>
            <person name="Fraser C.M."/>
            <person name="Sadzewicz L."/>
            <person name="Shefchek K.A."/>
            <person name="Tallon L."/>
            <person name="Das S.P."/>
            <person name="Daugherty S."/>
            <person name="Mongodin E.F."/>
        </authorList>
    </citation>
    <scope>NUCLEOTIDE SEQUENCE [LARGE SCALE GENOMIC DNA]</scope>
    <source>
        <strain evidence="1 2">3978 T3 ii</strain>
    </source>
</reference>